<evidence type="ECO:0000259" key="1">
    <source>
        <dbReference type="Pfam" id="PF07238"/>
    </source>
</evidence>
<dbReference type="Proteomes" id="UP000192042">
    <property type="component" value="Chromosome I"/>
</dbReference>
<dbReference type="RefSeq" id="WP_172834194.1">
    <property type="nucleotide sequence ID" value="NZ_LT828648.1"/>
</dbReference>
<dbReference type="EMBL" id="LT828648">
    <property type="protein sequence ID" value="SLM47452.1"/>
    <property type="molecule type" value="Genomic_DNA"/>
</dbReference>
<dbReference type="SUPFAM" id="SSF141371">
    <property type="entry name" value="PilZ domain-like"/>
    <property type="match status" value="1"/>
</dbReference>
<sequence length="103" mass="11542">MIERRYQRFPVSLPCALMAHDGPHITRSVDLSKKGCRIQNTVRVAPNTVIDLLLFTGEDLPIAIPAANVRWCGADGIGIEFQALASYHQQRLNLLLNQLQKPH</sequence>
<dbReference type="InterPro" id="IPR009875">
    <property type="entry name" value="PilZ_domain"/>
</dbReference>
<name>A0A1W1I377_9BACT</name>
<evidence type="ECO:0000313" key="3">
    <source>
        <dbReference type="Proteomes" id="UP000192042"/>
    </source>
</evidence>
<proteinExistence type="predicted"/>
<dbReference type="AlphaFoldDB" id="A0A1W1I377"/>
<dbReference type="KEGG" id="nja:NSJP_1280"/>
<dbReference type="Gene3D" id="2.40.10.220">
    <property type="entry name" value="predicted glycosyltransferase like domains"/>
    <property type="match status" value="1"/>
</dbReference>
<protein>
    <recommendedName>
        <fullName evidence="1">PilZ domain-containing protein</fullName>
    </recommendedName>
</protein>
<gene>
    <name evidence="2" type="ORF">NSJP_1280</name>
</gene>
<evidence type="ECO:0000313" key="2">
    <source>
        <dbReference type="EMBL" id="SLM47452.1"/>
    </source>
</evidence>
<organism evidence="2 3">
    <name type="scientific">Nitrospira japonica</name>
    <dbReference type="NCBI Taxonomy" id="1325564"/>
    <lineage>
        <taxon>Bacteria</taxon>
        <taxon>Pseudomonadati</taxon>
        <taxon>Nitrospirota</taxon>
        <taxon>Nitrospiria</taxon>
        <taxon>Nitrospirales</taxon>
        <taxon>Nitrospiraceae</taxon>
        <taxon>Nitrospira</taxon>
    </lineage>
</organism>
<dbReference type="STRING" id="1325564.NSJP_1280"/>
<keyword evidence="3" id="KW-1185">Reference proteome</keyword>
<accession>A0A1W1I377</accession>
<dbReference type="Pfam" id="PF07238">
    <property type="entry name" value="PilZ"/>
    <property type="match status" value="1"/>
</dbReference>
<dbReference type="GO" id="GO:0035438">
    <property type="term" value="F:cyclic-di-GMP binding"/>
    <property type="evidence" value="ECO:0007669"/>
    <property type="project" value="InterPro"/>
</dbReference>
<feature type="domain" description="PilZ" evidence="1">
    <location>
        <begin position="4"/>
        <end position="96"/>
    </location>
</feature>
<reference evidence="2 3" key="1">
    <citation type="submission" date="2017-03" db="EMBL/GenBank/DDBJ databases">
        <authorList>
            <person name="Afonso C.L."/>
            <person name="Miller P.J."/>
            <person name="Scott M.A."/>
            <person name="Spackman E."/>
            <person name="Goraichik I."/>
            <person name="Dimitrov K.M."/>
            <person name="Suarez D.L."/>
            <person name="Swayne D.E."/>
        </authorList>
    </citation>
    <scope>NUCLEOTIDE SEQUENCE [LARGE SCALE GENOMIC DNA]</scope>
    <source>
        <strain evidence="2">Genome sequencing of Nitrospira japonica strain NJ11</strain>
    </source>
</reference>